<keyword evidence="1" id="KW-0732">Signal</keyword>
<evidence type="ECO:0000259" key="2">
    <source>
        <dbReference type="Pfam" id="PF18962"/>
    </source>
</evidence>
<keyword evidence="4" id="KW-1185">Reference proteome</keyword>
<accession>A0ABQ2ABQ9</accession>
<feature type="chain" id="PRO_5046579222" description="Secretion system C-terminal sorting domain-containing protein" evidence="1">
    <location>
        <begin position="19"/>
        <end position="1162"/>
    </location>
</feature>
<dbReference type="NCBIfam" id="NF033510">
    <property type="entry name" value="Ca_tandemer"/>
    <property type="match status" value="1"/>
</dbReference>
<proteinExistence type="predicted"/>
<sequence>MLVVLLLAGSLGGLSAWGQTPTPGIIFKPATAGKPGGDILDPNGDGYVSATPAGFTAAAGDLGTQSEIPYKYLPQRVTVEPNADLRVGPNNKFTDFADVPGGGNSVGFYVDGSQNYMFRFRLGGSAPNSKGYSIAIDTDNKFGFSGPNADPNAVAHNPGFEMEILLATNFGVRLYNIDGTISPSGSAPDGSLIELPYASYAQKAVAATANDGSLDVFYDFYIPLATIQTYFPAFTLNTPLRLVANTIIAPHSVTHYQNISDVAGVNDAAYSDPDNAFIDLITNATPTSGGTVPTTTGNNIPSRSMPPVVNSPILSEATSVSGTSVEVAGTVITVYVDGSALGTTTTVQANGTWTLTGITPLVTGALVKATATATGKSMSDFSNEVQVGPTPACATAAPSISCASNSGVFGTATPGATVYLRYPDGTLVPASPNTNKSLELNPVIANTAGQFFFTTKGGNTSSCTNGQQGDLLGTFFVSQMAINTSCESPAASVCINLITTPPTATPVVTTPNPITPSTTSIAGTAVSGSAVTLFVDGSRYSSVTATGGNFIFTGASLPILTSGRILTIYANVNGGSCISATVTRNVVAPRTVVPPVVSSPLYTGGTTVSGTSVEAPGSTITLTTYAASNGTGTPTGTYTATVQPNGSWSVTVPALAANSSVKATVTPTDYQTSSFSNVVAVLTRTSSVPVITGTYTERGTSVSGTSAAPVGSIITVYEDGYPLIDPITGAILTTTVQSDGGWTLSGLSASPTAPALYAGGVLTATATAAGQAESAFSNAVTVGCATLASNALAPAAVCQNNSATFTVANAEQGIIYTLQDAGSTAVGTSKVGTGTSITITTPVYTTAGTYPLTLNTFSIGAVNCQQSSPAANLTVNPLPLTRTVSAQNATLSTNQAARTGTNIIVQSSETGISYQLINTSNSPNTTVGAPQNGTGADLNLPTGPVNTTATSTSYAVRGTNSTTNCIQTVGTQTITYSGPLPVELTEFVVSAVDADAVLTWRTALEKNNARFEVERSATGLGFMRVGEVAGQGNSSQPHAYTFRDAAAARFGTTVYYRLRQVDHDGTAAYSPVRVVTFGQAKPEARVLLYPNPASASVVCSLALLPAGSYTVTVLSLTGQQLLASEAQGGQEVELGIASLPVGVYLVRIQGAALSVTQRLVKL</sequence>
<dbReference type="Gene3D" id="2.60.40.10">
    <property type="entry name" value="Immunoglobulins"/>
    <property type="match status" value="1"/>
</dbReference>
<comment type="caution">
    <text evidence="3">The sequence shown here is derived from an EMBL/GenBank/DDBJ whole genome shotgun (WGS) entry which is preliminary data.</text>
</comment>
<dbReference type="EMBL" id="BMGY01000033">
    <property type="protein sequence ID" value="GGH88531.1"/>
    <property type="molecule type" value="Genomic_DNA"/>
</dbReference>
<gene>
    <name evidence="3" type="ORF">GCM10011495_30010</name>
</gene>
<protein>
    <recommendedName>
        <fullName evidence="2">Secretion system C-terminal sorting domain-containing protein</fullName>
    </recommendedName>
</protein>
<evidence type="ECO:0000256" key="1">
    <source>
        <dbReference type="SAM" id="SignalP"/>
    </source>
</evidence>
<reference evidence="4" key="1">
    <citation type="journal article" date="2019" name="Int. J. Syst. Evol. Microbiol.">
        <title>The Global Catalogue of Microorganisms (GCM) 10K type strain sequencing project: providing services to taxonomists for standard genome sequencing and annotation.</title>
        <authorList>
            <consortium name="The Broad Institute Genomics Platform"/>
            <consortium name="The Broad Institute Genome Sequencing Center for Infectious Disease"/>
            <person name="Wu L."/>
            <person name="Ma J."/>
        </authorList>
    </citation>
    <scope>NUCLEOTIDE SEQUENCE [LARGE SCALE GENOMIC DNA]</scope>
    <source>
        <strain evidence="4">CGMCC 1.14966</strain>
    </source>
</reference>
<organism evidence="3 4">
    <name type="scientific">Hymenobacter frigidus</name>
    <dbReference type="NCBI Taxonomy" id="1524095"/>
    <lineage>
        <taxon>Bacteria</taxon>
        <taxon>Pseudomonadati</taxon>
        <taxon>Bacteroidota</taxon>
        <taxon>Cytophagia</taxon>
        <taxon>Cytophagales</taxon>
        <taxon>Hymenobacteraceae</taxon>
        <taxon>Hymenobacter</taxon>
    </lineage>
</organism>
<evidence type="ECO:0000313" key="4">
    <source>
        <dbReference type="Proteomes" id="UP000637774"/>
    </source>
</evidence>
<evidence type="ECO:0000313" key="3">
    <source>
        <dbReference type="EMBL" id="GGH88531.1"/>
    </source>
</evidence>
<dbReference type="InterPro" id="IPR026444">
    <property type="entry name" value="Secre_tail"/>
</dbReference>
<dbReference type="NCBIfam" id="TIGR04183">
    <property type="entry name" value="Por_Secre_tail"/>
    <property type="match status" value="1"/>
</dbReference>
<dbReference type="RefSeq" id="WP_188562911.1">
    <property type="nucleotide sequence ID" value="NZ_BMGY01000033.1"/>
</dbReference>
<dbReference type="Pfam" id="PF18962">
    <property type="entry name" value="Por_Secre_tail"/>
    <property type="match status" value="1"/>
</dbReference>
<feature type="domain" description="Secretion system C-terminal sorting" evidence="2">
    <location>
        <begin position="1088"/>
        <end position="1160"/>
    </location>
</feature>
<dbReference type="InterPro" id="IPR013783">
    <property type="entry name" value="Ig-like_fold"/>
</dbReference>
<dbReference type="Proteomes" id="UP000637774">
    <property type="component" value="Unassembled WGS sequence"/>
</dbReference>
<feature type="signal peptide" evidence="1">
    <location>
        <begin position="1"/>
        <end position="18"/>
    </location>
</feature>
<name>A0ABQ2ABQ9_9BACT</name>